<feature type="repeat" description="PPR" evidence="4">
    <location>
        <begin position="45"/>
        <end position="79"/>
    </location>
</feature>
<dbReference type="Pfam" id="PF01535">
    <property type="entry name" value="PPR"/>
    <property type="match status" value="2"/>
</dbReference>
<evidence type="ECO:0000313" key="6">
    <source>
        <dbReference type="Proteomes" id="UP000019116"/>
    </source>
</evidence>
<comment type="similarity">
    <text evidence="1">Belongs to the PPR family. P subfamily.</text>
</comment>
<dbReference type="SMR" id="A0A3B6U4Q1"/>
<evidence type="ECO:0008006" key="7">
    <source>
        <dbReference type="Google" id="ProtNLM"/>
    </source>
</evidence>
<dbReference type="InterPro" id="IPR002885">
    <property type="entry name" value="PPR_rpt"/>
</dbReference>
<keyword evidence="2" id="KW-0677">Repeat</keyword>
<evidence type="ECO:0000256" key="1">
    <source>
        <dbReference type="ARBA" id="ARBA00007626"/>
    </source>
</evidence>
<feature type="repeat" description="PPR" evidence="4">
    <location>
        <begin position="10"/>
        <end position="44"/>
    </location>
</feature>
<dbReference type="PROSITE" id="PS51375">
    <property type="entry name" value="PPR"/>
    <property type="match status" value="4"/>
</dbReference>
<reference evidence="5" key="2">
    <citation type="submission" date="2018-10" db="UniProtKB">
        <authorList>
            <consortium name="EnsemblPlants"/>
        </authorList>
    </citation>
    <scope>IDENTIFICATION</scope>
</reference>
<name>A0A3B6U4Q1_WHEAT</name>
<proteinExistence type="inferred from homology"/>
<accession>A0A3B6U4Q1</accession>
<dbReference type="OMA" id="MVKVDAC"/>
<evidence type="ECO:0000256" key="3">
    <source>
        <dbReference type="ARBA" id="ARBA00022946"/>
    </source>
</evidence>
<dbReference type="AlphaFoldDB" id="A0A3B6U4Q1"/>
<dbReference type="NCBIfam" id="TIGR00756">
    <property type="entry name" value="PPR"/>
    <property type="match status" value="4"/>
</dbReference>
<dbReference type="InterPro" id="IPR011990">
    <property type="entry name" value="TPR-like_helical_dom_sf"/>
</dbReference>
<feature type="repeat" description="PPR" evidence="4">
    <location>
        <begin position="152"/>
        <end position="186"/>
    </location>
</feature>
<keyword evidence="6" id="KW-1185">Reference proteome</keyword>
<evidence type="ECO:0000313" key="5">
    <source>
        <dbReference type="EnsemblPlants" id="TraesCSU02G238900.1"/>
    </source>
</evidence>
<dbReference type="Gramene" id="TraesCSU03G0422300.1">
    <property type="protein sequence ID" value="TraesCSU03G0422300.1.CDS"/>
    <property type="gene ID" value="TraesCSU03G0422300"/>
</dbReference>
<dbReference type="Pfam" id="PF13041">
    <property type="entry name" value="PPR_2"/>
    <property type="match status" value="2"/>
</dbReference>
<evidence type="ECO:0000256" key="2">
    <source>
        <dbReference type="ARBA" id="ARBA00022737"/>
    </source>
</evidence>
<dbReference type="Gene3D" id="1.25.40.10">
    <property type="entry name" value="Tetratricopeptide repeat domain"/>
    <property type="match status" value="3"/>
</dbReference>
<protein>
    <recommendedName>
        <fullName evidence="7">Pentacotripeptide-repeat region of PRORP domain-containing protein</fullName>
    </recommendedName>
</protein>
<keyword evidence="3" id="KW-0809">Transit peptide</keyword>
<organism evidence="5">
    <name type="scientific">Triticum aestivum</name>
    <name type="common">Wheat</name>
    <dbReference type="NCBI Taxonomy" id="4565"/>
    <lineage>
        <taxon>Eukaryota</taxon>
        <taxon>Viridiplantae</taxon>
        <taxon>Streptophyta</taxon>
        <taxon>Embryophyta</taxon>
        <taxon>Tracheophyta</taxon>
        <taxon>Spermatophyta</taxon>
        <taxon>Magnoliopsida</taxon>
        <taxon>Liliopsida</taxon>
        <taxon>Poales</taxon>
        <taxon>Poaceae</taxon>
        <taxon>BOP clade</taxon>
        <taxon>Pooideae</taxon>
        <taxon>Triticodae</taxon>
        <taxon>Triticeae</taxon>
        <taxon>Triticinae</taxon>
        <taxon>Triticum</taxon>
    </lineage>
</organism>
<evidence type="ECO:0000256" key="4">
    <source>
        <dbReference type="PROSITE-ProRule" id="PRU00708"/>
    </source>
</evidence>
<sequence length="274" mass="29856">MTNVHRLSPDAYTFNILINSSCRVEGVDAAMRWFEEMQRRSCAPTGVSFNTLMRGFFREGRYKEGLKVAHEMLQLGAGLSVASMEILIGGLCGGGDALKASEVFAEFLVDAVVPEGFDCLDLVESLCHVGRVDKAVEIVEMVLERNGVCCLSVPAGITVLDCLMKAGKLDDVCRLMGRMVGEGIVPDTISCNCIFEALCEAGTSDANKLRILAKEEGFQADGVTYSMLVQGFGRQGRVKEGEAVLDEMLDLGFIPNIVAYNRLLDSLHVRRSLQ</sequence>
<dbReference type="Proteomes" id="UP000019116">
    <property type="component" value="Chromosome Un"/>
</dbReference>
<feature type="repeat" description="PPR" evidence="4">
    <location>
        <begin position="221"/>
        <end position="255"/>
    </location>
</feature>
<dbReference type="EnsemblPlants" id="TraesCSU02G238900.1">
    <property type="protein sequence ID" value="TraesCSU02G238900.1"/>
    <property type="gene ID" value="TraesCSU02G238900"/>
</dbReference>
<dbReference type="Gramene" id="TraesCSU02G238900.1">
    <property type="protein sequence ID" value="TraesCSU02G238900.1"/>
    <property type="gene ID" value="TraesCSU02G238900"/>
</dbReference>
<reference evidence="5" key="1">
    <citation type="submission" date="2018-08" db="EMBL/GenBank/DDBJ databases">
        <authorList>
            <person name="Rossello M."/>
        </authorList>
    </citation>
    <scope>NUCLEOTIDE SEQUENCE [LARGE SCALE GENOMIC DNA]</scope>
    <source>
        <strain evidence="5">cv. Chinese Spring</strain>
    </source>
</reference>
<dbReference type="STRING" id="4565.A0A3B6U4Q1"/>
<dbReference type="PANTHER" id="PTHR47941">
    <property type="entry name" value="PENTATRICOPEPTIDE REPEAT-CONTAINING PROTEIN 3, MITOCHONDRIAL"/>
    <property type="match status" value="1"/>
</dbReference>
<dbReference type="OrthoDB" id="185373at2759"/>